<evidence type="ECO:0000313" key="14">
    <source>
        <dbReference type="Proteomes" id="UP000243232"/>
    </source>
</evidence>
<dbReference type="SUPFAM" id="SSF52777">
    <property type="entry name" value="CoA-dependent acyltransferases"/>
    <property type="match status" value="1"/>
</dbReference>
<dbReference type="GO" id="GO:0005886">
    <property type="term" value="C:plasma membrane"/>
    <property type="evidence" value="ECO:0007669"/>
    <property type="project" value="TreeGrafter"/>
</dbReference>
<dbReference type="Pfam" id="PF06974">
    <property type="entry name" value="WS_DGAT_C"/>
    <property type="match status" value="1"/>
</dbReference>
<dbReference type="InterPro" id="IPR014292">
    <property type="entry name" value="Acyl_transf_WS/DGAT"/>
</dbReference>
<evidence type="ECO:0000256" key="7">
    <source>
        <dbReference type="ARBA" id="ARBA00022798"/>
    </source>
</evidence>
<evidence type="ECO:0000256" key="4">
    <source>
        <dbReference type="ARBA" id="ARBA00013244"/>
    </source>
</evidence>
<dbReference type="NCBIfam" id="TIGR02946">
    <property type="entry name" value="acyl_WS_DGAT"/>
    <property type="match status" value="1"/>
</dbReference>
<evidence type="ECO:0000256" key="2">
    <source>
        <dbReference type="ARBA" id="ARBA00005189"/>
    </source>
</evidence>
<comment type="pathway">
    <text evidence="2">Lipid metabolism.</text>
</comment>
<dbReference type="GO" id="GO:0071731">
    <property type="term" value="P:response to nitric oxide"/>
    <property type="evidence" value="ECO:0007669"/>
    <property type="project" value="TreeGrafter"/>
</dbReference>
<dbReference type="PANTHER" id="PTHR31650">
    <property type="entry name" value="O-ACYLTRANSFERASE (WSD1-LIKE) FAMILY PROTEIN"/>
    <property type="match status" value="1"/>
</dbReference>
<comment type="similarity">
    <text evidence="3">Belongs to the long-chain O-acyltransferase family.</text>
</comment>
<dbReference type="GO" id="GO:0001666">
    <property type="term" value="P:response to hypoxia"/>
    <property type="evidence" value="ECO:0007669"/>
    <property type="project" value="TreeGrafter"/>
</dbReference>
<evidence type="ECO:0000256" key="8">
    <source>
        <dbReference type="ARBA" id="ARBA00023098"/>
    </source>
</evidence>
<evidence type="ECO:0000256" key="6">
    <source>
        <dbReference type="ARBA" id="ARBA00022679"/>
    </source>
</evidence>
<dbReference type="RefSeq" id="WP_090195324.1">
    <property type="nucleotide sequence ID" value="NZ_LT629785.1"/>
</dbReference>
<keyword evidence="14" id="KW-1185">Reference proteome</keyword>
<evidence type="ECO:0000259" key="12">
    <source>
        <dbReference type="Pfam" id="PF06974"/>
    </source>
</evidence>
<keyword evidence="6 13" id="KW-0808">Transferase</keyword>
<dbReference type="GO" id="GO:0004144">
    <property type="term" value="F:diacylglycerol O-acyltransferase activity"/>
    <property type="evidence" value="ECO:0007669"/>
    <property type="project" value="UniProtKB-EC"/>
</dbReference>
<feature type="domain" description="O-acyltransferase WSD1 C-terminal" evidence="12">
    <location>
        <begin position="326"/>
        <end position="468"/>
    </location>
</feature>
<feature type="domain" description="O-acyltransferase WSD1-like N-terminal" evidence="11">
    <location>
        <begin position="4"/>
        <end position="286"/>
    </location>
</feature>
<sequence>MEQLSGADNVSLLGERGNVYNHVGVLMIYDTTTAPGGSVRYKDILQHFEDRLYLNPVFRRHLEITPLGLDRPYLVADSLIDVEYHIRHIALPEPGDWRQLMIQVARLHSRPLDRTRPLWEVYVIEGLDNIPNLPKGAFAIFLKIHHAVVDGMAAVHLLTQLHTLTPEPVDTLNIRSTIDADYSPSNYELLSRTVSNGVERISKLARFGFNGTARLLAAGKEQLARLNELDSLSLGSLTGGLLPAKAPHTRFSEKVSRNRVVEGFGMPLSRIRRIREKVPGSSLNDIFICVASGAVRKYLEAKGELPEQSLMSLMPISLRTDASAGGNDVSGVQVKICSDIADPIERLKAVHHETRASKTQAEKMGLDMLKNLLEVMPAMLVDSLIRRLILPTINIATSNVRGPDKPLYLAGAKAMCMYPVSIPADGAGLNFTGVSYNGVMWVSMVSCRKMLPDPALMLACMTEAWSELLIAADHLPDPALQTKARPARRSRAAVRRK</sequence>
<keyword evidence="7" id="KW-0319">Glycerol metabolism</keyword>
<gene>
    <name evidence="13" type="ORF">SAMN05216296_2326</name>
</gene>
<evidence type="ECO:0000256" key="9">
    <source>
        <dbReference type="ARBA" id="ARBA00023315"/>
    </source>
</evidence>
<dbReference type="EMBL" id="LT629785">
    <property type="protein sequence ID" value="SDU19456.1"/>
    <property type="molecule type" value="Genomic_DNA"/>
</dbReference>
<comment type="pathway">
    <text evidence="1">Glycerolipid metabolism; triacylglycerol biosynthesis.</text>
</comment>
<dbReference type="InterPro" id="IPR045034">
    <property type="entry name" value="O-acyltransferase_WSD1-like"/>
</dbReference>
<dbReference type="GO" id="GO:0051701">
    <property type="term" value="P:biological process involved in interaction with host"/>
    <property type="evidence" value="ECO:0007669"/>
    <property type="project" value="TreeGrafter"/>
</dbReference>
<keyword evidence="9 13" id="KW-0012">Acyltransferase</keyword>
<comment type="catalytic activity">
    <reaction evidence="10">
        <text>an acyl-CoA + a 1,2-diacyl-sn-glycerol = a triacyl-sn-glycerol + CoA</text>
        <dbReference type="Rhea" id="RHEA:10868"/>
        <dbReference type="ChEBI" id="CHEBI:17815"/>
        <dbReference type="ChEBI" id="CHEBI:57287"/>
        <dbReference type="ChEBI" id="CHEBI:58342"/>
        <dbReference type="ChEBI" id="CHEBI:64615"/>
        <dbReference type="EC" id="2.3.1.20"/>
    </reaction>
</comment>
<dbReference type="GO" id="GO:0019432">
    <property type="term" value="P:triglyceride biosynthetic process"/>
    <property type="evidence" value="ECO:0007669"/>
    <property type="project" value="UniProtKB-UniPathway"/>
</dbReference>
<proteinExistence type="inferred from homology"/>
<dbReference type="UniPathway" id="UPA00282"/>
<evidence type="ECO:0000256" key="10">
    <source>
        <dbReference type="ARBA" id="ARBA00048109"/>
    </source>
</evidence>
<dbReference type="OrthoDB" id="9810950at2"/>
<evidence type="ECO:0000259" key="11">
    <source>
        <dbReference type="Pfam" id="PF03007"/>
    </source>
</evidence>
<name>A0A1H2GIA4_9PSED</name>
<evidence type="ECO:0000313" key="13">
    <source>
        <dbReference type="EMBL" id="SDU19456.1"/>
    </source>
</evidence>
<dbReference type="InterPro" id="IPR009721">
    <property type="entry name" value="O-acyltransferase_WSD1_C"/>
</dbReference>
<evidence type="ECO:0000256" key="5">
    <source>
        <dbReference type="ARBA" id="ARBA00022516"/>
    </source>
</evidence>
<dbReference type="Gene3D" id="3.30.559.10">
    <property type="entry name" value="Chloramphenicol acetyltransferase-like domain"/>
    <property type="match status" value="1"/>
</dbReference>
<accession>A0A1H2GIA4</accession>
<organism evidence="13 14">
    <name type="scientific">Pseudomonas pohangensis</name>
    <dbReference type="NCBI Taxonomy" id="364197"/>
    <lineage>
        <taxon>Bacteria</taxon>
        <taxon>Pseudomonadati</taxon>
        <taxon>Pseudomonadota</taxon>
        <taxon>Gammaproteobacteria</taxon>
        <taxon>Pseudomonadales</taxon>
        <taxon>Pseudomonadaceae</taxon>
        <taxon>Pseudomonas</taxon>
    </lineage>
</organism>
<evidence type="ECO:0000256" key="1">
    <source>
        <dbReference type="ARBA" id="ARBA00004771"/>
    </source>
</evidence>
<evidence type="ECO:0000256" key="3">
    <source>
        <dbReference type="ARBA" id="ARBA00009587"/>
    </source>
</evidence>
<dbReference type="InterPro" id="IPR004255">
    <property type="entry name" value="O-acyltransferase_WSD1_N"/>
</dbReference>
<keyword evidence="5" id="KW-0444">Lipid biosynthesis</keyword>
<keyword evidence="8" id="KW-0443">Lipid metabolism</keyword>
<dbReference type="EC" id="2.3.1.20" evidence="4"/>
<dbReference type="Proteomes" id="UP000243232">
    <property type="component" value="Chromosome I"/>
</dbReference>
<dbReference type="STRING" id="364197.SAMN05216296_2326"/>
<dbReference type="Pfam" id="PF03007">
    <property type="entry name" value="WS_DGAT_cat"/>
    <property type="match status" value="1"/>
</dbReference>
<reference evidence="14" key="1">
    <citation type="submission" date="2016-10" db="EMBL/GenBank/DDBJ databases">
        <authorList>
            <person name="Varghese N."/>
            <person name="Submissions S."/>
        </authorList>
    </citation>
    <scope>NUCLEOTIDE SEQUENCE [LARGE SCALE GENOMIC DNA]</scope>
    <source>
        <strain evidence="14">DSM 17875</strain>
    </source>
</reference>
<dbReference type="InterPro" id="IPR023213">
    <property type="entry name" value="CAT-like_dom_sf"/>
</dbReference>
<dbReference type="GO" id="GO:0006071">
    <property type="term" value="P:glycerol metabolic process"/>
    <property type="evidence" value="ECO:0007669"/>
    <property type="project" value="UniProtKB-KW"/>
</dbReference>
<dbReference type="PANTHER" id="PTHR31650:SF1">
    <property type="entry name" value="WAX ESTER SYNTHASE_DIACYLGLYCEROL ACYLTRANSFERASE 4-RELATED"/>
    <property type="match status" value="1"/>
</dbReference>
<protein>
    <recommendedName>
        <fullName evidence="4">diacylglycerol O-acyltransferase</fullName>
        <ecNumber evidence="4">2.3.1.20</ecNumber>
    </recommendedName>
</protein>
<dbReference type="AlphaFoldDB" id="A0A1H2GIA4"/>